<dbReference type="Pfam" id="PF01566">
    <property type="entry name" value="Nramp"/>
    <property type="match status" value="1"/>
</dbReference>
<feature type="transmembrane region" description="Helical" evidence="7">
    <location>
        <begin position="252"/>
        <end position="270"/>
    </location>
</feature>
<evidence type="ECO:0000256" key="6">
    <source>
        <dbReference type="SAM" id="MobiDB-lite"/>
    </source>
</evidence>
<keyword evidence="9" id="KW-1185">Reference proteome</keyword>
<organism evidence="8 9">
    <name type="scientific">Cyclotella cryptica</name>
    <dbReference type="NCBI Taxonomy" id="29204"/>
    <lineage>
        <taxon>Eukaryota</taxon>
        <taxon>Sar</taxon>
        <taxon>Stramenopiles</taxon>
        <taxon>Ochrophyta</taxon>
        <taxon>Bacillariophyta</taxon>
        <taxon>Coscinodiscophyceae</taxon>
        <taxon>Thalassiosirophycidae</taxon>
        <taxon>Stephanodiscales</taxon>
        <taxon>Stephanodiscaceae</taxon>
        <taxon>Cyclotella</taxon>
    </lineage>
</organism>
<evidence type="ECO:0000256" key="1">
    <source>
        <dbReference type="ARBA" id="ARBA00004141"/>
    </source>
</evidence>
<evidence type="ECO:0000256" key="3">
    <source>
        <dbReference type="ARBA" id="ARBA00022692"/>
    </source>
</evidence>
<gene>
    <name evidence="8" type="ORF">HJC23_012353</name>
</gene>
<evidence type="ECO:0000313" key="8">
    <source>
        <dbReference type="EMBL" id="KAL3798062.1"/>
    </source>
</evidence>
<name>A0ABD3QD77_9STRA</name>
<evidence type="ECO:0000256" key="5">
    <source>
        <dbReference type="ARBA" id="ARBA00023136"/>
    </source>
</evidence>
<keyword evidence="5 7" id="KW-0472">Membrane</keyword>
<dbReference type="InterPro" id="IPR001046">
    <property type="entry name" value="NRAMP_fam"/>
</dbReference>
<dbReference type="GO" id="GO:0016020">
    <property type="term" value="C:membrane"/>
    <property type="evidence" value="ECO:0007669"/>
    <property type="project" value="UniProtKB-SubCell"/>
</dbReference>
<evidence type="ECO:0000256" key="2">
    <source>
        <dbReference type="ARBA" id="ARBA00022448"/>
    </source>
</evidence>
<keyword evidence="4 7" id="KW-1133">Transmembrane helix</keyword>
<keyword evidence="2" id="KW-0813">Transport</keyword>
<feature type="compositionally biased region" description="Basic and acidic residues" evidence="6">
    <location>
        <begin position="1"/>
        <end position="11"/>
    </location>
</feature>
<proteinExistence type="predicted"/>
<dbReference type="PRINTS" id="PR00447">
    <property type="entry name" value="NATRESASSCMP"/>
</dbReference>
<comment type="subcellular location">
    <subcellularLocation>
        <location evidence="1">Membrane</location>
        <topology evidence="1">Multi-pass membrane protein</topology>
    </subcellularLocation>
</comment>
<feature type="transmembrane region" description="Helical" evidence="7">
    <location>
        <begin position="290"/>
        <end position="317"/>
    </location>
</feature>
<comment type="caution">
    <text evidence="8">The sequence shown here is derived from an EMBL/GenBank/DDBJ whole genome shotgun (WGS) entry which is preliminary data.</text>
</comment>
<dbReference type="Proteomes" id="UP001516023">
    <property type="component" value="Unassembled WGS sequence"/>
</dbReference>
<feature type="region of interest" description="Disordered" evidence="6">
    <location>
        <begin position="1"/>
        <end position="32"/>
    </location>
</feature>
<feature type="transmembrane region" description="Helical" evidence="7">
    <location>
        <begin position="100"/>
        <end position="125"/>
    </location>
</feature>
<feature type="transmembrane region" description="Helical" evidence="7">
    <location>
        <begin position="386"/>
        <end position="403"/>
    </location>
</feature>
<dbReference type="PANTHER" id="PTHR11706">
    <property type="entry name" value="SOLUTE CARRIER PROTEIN FAMILY 11 MEMBER"/>
    <property type="match status" value="1"/>
</dbReference>
<feature type="transmembrane region" description="Helical" evidence="7">
    <location>
        <begin position="206"/>
        <end position="224"/>
    </location>
</feature>
<feature type="compositionally biased region" description="Polar residues" evidence="6">
    <location>
        <begin position="12"/>
        <end position="27"/>
    </location>
</feature>
<accession>A0ABD3QD77</accession>
<reference evidence="8 9" key="1">
    <citation type="journal article" date="2020" name="G3 (Bethesda)">
        <title>Improved Reference Genome for Cyclotella cryptica CCMP332, a Model for Cell Wall Morphogenesis, Salinity Adaptation, and Lipid Production in Diatoms (Bacillariophyta).</title>
        <authorList>
            <person name="Roberts W.R."/>
            <person name="Downey K.M."/>
            <person name="Ruck E.C."/>
            <person name="Traller J.C."/>
            <person name="Alverson A.J."/>
        </authorList>
    </citation>
    <scope>NUCLEOTIDE SEQUENCE [LARGE SCALE GENOMIC DNA]</scope>
    <source>
        <strain evidence="8 9">CCMP332</strain>
    </source>
</reference>
<dbReference type="PANTHER" id="PTHR11706:SF33">
    <property type="entry name" value="NATURAL RESISTANCE-ASSOCIATED MACROPHAGE PROTEIN 2"/>
    <property type="match status" value="1"/>
</dbReference>
<evidence type="ECO:0000256" key="7">
    <source>
        <dbReference type="SAM" id="Phobius"/>
    </source>
</evidence>
<feature type="transmembrane region" description="Helical" evidence="7">
    <location>
        <begin position="409"/>
        <end position="430"/>
    </location>
</feature>
<feature type="transmembrane region" description="Helical" evidence="7">
    <location>
        <begin position="451"/>
        <end position="470"/>
    </location>
</feature>
<evidence type="ECO:0000313" key="9">
    <source>
        <dbReference type="Proteomes" id="UP001516023"/>
    </source>
</evidence>
<dbReference type="NCBIfam" id="NF037982">
    <property type="entry name" value="Nramp_1"/>
    <property type="match status" value="1"/>
</dbReference>
<dbReference type="AlphaFoldDB" id="A0ABD3QD77"/>
<dbReference type="EMBL" id="JABMIG020000049">
    <property type="protein sequence ID" value="KAL3798062.1"/>
    <property type="molecule type" value="Genomic_DNA"/>
</dbReference>
<protein>
    <submittedName>
        <fullName evidence="8">Uncharacterized protein</fullName>
    </submittedName>
</protein>
<evidence type="ECO:0000256" key="4">
    <source>
        <dbReference type="ARBA" id="ARBA00022989"/>
    </source>
</evidence>
<keyword evidence="3 7" id="KW-0812">Transmembrane</keyword>
<sequence length="539" mass="59600">MKNLHAKHDASEPQNQSEKAQHQSVAQAASDEELLSHQEPFSIEDFEVNGDSSSQPAWEPSGSWWKDMLYFVGPGWIVSIAYIDPGNYQADIHAGATTGYYLLFSVWWSSILSIYVQVLCVRLGYHSQQTLAQVQAKEYRSRGSNVQRYIAWFLAELSVIVTDLPEVIGIGIACNLFFGWPYWVGVLASLLTTMTFLMTIHVGMQILECIIVCFVGIMSIALFVELSFVNPDTGAIVKGWVYGFTDVTSDDLFAIAGILGSVVMPHNLYLHTGSVQARKVVRRPEVIEKAVWYCSVEPIVPIIVSFFVNMAVVSIAAERVYGSESADTVGLTDFCNYFLSLKGGCVLWGIALLAAGQSSAITTTYTGQFIMDGFLNLRLPIRARAIITRLVAITPCVMVSILFPNGLNLMINIVNAALGFLLPFALLPLIKYNCSPEIMGDYASKGIEKKLLYGFGICVWLINAFTLSVQGGGFFGEFVNQSMDWSTIKVGWVCLELLIQMSYTYWNYTCLFTPMGKSVDENGEEAAPLEGQPYLPQLT</sequence>
<dbReference type="NCBIfam" id="TIGR01197">
    <property type="entry name" value="nramp"/>
    <property type="match status" value="1"/>
</dbReference>